<keyword evidence="2" id="KW-0808">Transferase</keyword>
<dbReference type="InterPro" id="IPR018484">
    <property type="entry name" value="FGGY_N"/>
</dbReference>
<evidence type="ECO:0000256" key="1">
    <source>
        <dbReference type="ARBA" id="ARBA00009156"/>
    </source>
</evidence>
<dbReference type="Gene3D" id="3.30.420.40">
    <property type="match status" value="2"/>
</dbReference>
<feature type="domain" description="Carbohydrate kinase FGGY N-terminal" evidence="4">
    <location>
        <begin position="5"/>
        <end position="246"/>
    </location>
</feature>
<evidence type="ECO:0000313" key="7">
    <source>
        <dbReference type="Proteomes" id="UP000193083"/>
    </source>
</evidence>
<protein>
    <submittedName>
        <fullName evidence="6">Erythritol kinase (L-erythritol 4-phosphate-forming)</fullName>
    </submittedName>
</protein>
<dbReference type="PANTHER" id="PTHR43095:SF5">
    <property type="entry name" value="XYLULOSE KINASE"/>
    <property type="match status" value="1"/>
</dbReference>
<dbReference type="InterPro" id="IPR018485">
    <property type="entry name" value="FGGY_C"/>
</dbReference>
<name>A0A1X7NGJ0_9HYPH</name>
<dbReference type="InterPro" id="IPR000577">
    <property type="entry name" value="Carb_kinase_FGGY"/>
</dbReference>
<dbReference type="SUPFAM" id="SSF53067">
    <property type="entry name" value="Actin-like ATPase domain"/>
    <property type="match status" value="2"/>
</dbReference>
<comment type="similarity">
    <text evidence="1">Belongs to the FGGY kinase family.</text>
</comment>
<dbReference type="OrthoDB" id="9805576at2"/>
<proteinExistence type="inferred from homology"/>
<reference evidence="7" key="1">
    <citation type="submission" date="2017-04" db="EMBL/GenBank/DDBJ databases">
        <authorList>
            <person name="Varghese N."/>
            <person name="Submissions S."/>
        </authorList>
    </citation>
    <scope>NUCLEOTIDE SEQUENCE [LARGE SCALE GENOMIC DNA]</scope>
    <source>
        <strain evidence="7">B5P</strain>
    </source>
</reference>
<dbReference type="InterPro" id="IPR043129">
    <property type="entry name" value="ATPase_NBD"/>
</dbReference>
<evidence type="ECO:0000256" key="3">
    <source>
        <dbReference type="ARBA" id="ARBA00022777"/>
    </source>
</evidence>
<dbReference type="Proteomes" id="UP000193083">
    <property type="component" value="Unassembled WGS sequence"/>
</dbReference>
<evidence type="ECO:0000259" key="5">
    <source>
        <dbReference type="Pfam" id="PF02782"/>
    </source>
</evidence>
<dbReference type="EMBL" id="FXBL01000004">
    <property type="protein sequence ID" value="SMH36459.1"/>
    <property type="molecule type" value="Genomic_DNA"/>
</dbReference>
<organism evidence="6 7">
    <name type="scientific">Mesorhizobium australicum</name>
    <dbReference type="NCBI Taxonomy" id="536018"/>
    <lineage>
        <taxon>Bacteria</taxon>
        <taxon>Pseudomonadati</taxon>
        <taxon>Pseudomonadota</taxon>
        <taxon>Alphaproteobacteria</taxon>
        <taxon>Hyphomicrobiales</taxon>
        <taxon>Phyllobacteriaceae</taxon>
        <taxon>Mesorhizobium</taxon>
    </lineage>
</organism>
<dbReference type="Pfam" id="PF00370">
    <property type="entry name" value="FGGY_N"/>
    <property type="match status" value="1"/>
</dbReference>
<dbReference type="GO" id="GO:0016301">
    <property type="term" value="F:kinase activity"/>
    <property type="evidence" value="ECO:0007669"/>
    <property type="project" value="UniProtKB-KW"/>
</dbReference>
<accession>A0A1X7NGJ0</accession>
<sequence>MGPFLLCLDSGTTAVKAAAFDRHGRIVATAERQNQALRRDGARVEQDMAVTRDDAFAVLRDCAAGLGGPVEGILVTGQGDGLWPLDAATQPAGHAMTWLDGRVRQISAELQASGAQDEIHAVTGSRPTAASQSLQLLWLQRNDPQRLSRIAHVLRLKEWLFFTLTGALCGEPTAALPVWGDWRTGAMSDLVQRALGLERGLELLPDFAPVGECRATLSSAAAAAIGVAAGTPVLLGPGDVQSTLVGLGLGIRPSVTRASIFGTSAIHACHILDPTQMRQTPPGAMLQRFVLGEGFLSFHPSFNGATLFQHVGRIAVGLPIHVGPAYSGLILHPFFEPGGERAPYTTPDASGALLGLTAHTRPEQIAWAAREGLAFVARISHDMMNAPAGVLSLGGGLASDPYFAGFLATLLGIPVERASGAQAGLRGLATIGARHLLDAGDAELARAWVNTPDAVAMPQTGKVADYAREKHALFVSLLDSIAPLWQKMSVIRDLADHVMETSPE</sequence>
<feature type="domain" description="Carbohydrate kinase FGGY C-terminal" evidence="5">
    <location>
        <begin position="330"/>
        <end position="434"/>
    </location>
</feature>
<dbReference type="AlphaFoldDB" id="A0A1X7NGJ0"/>
<dbReference type="GO" id="GO:0005975">
    <property type="term" value="P:carbohydrate metabolic process"/>
    <property type="evidence" value="ECO:0007669"/>
    <property type="project" value="InterPro"/>
</dbReference>
<dbReference type="InterPro" id="IPR050406">
    <property type="entry name" value="FGGY_Carb_Kinase"/>
</dbReference>
<dbReference type="RefSeq" id="WP_085463824.1">
    <property type="nucleotide sequence ID" value="NZ_FXBL01000004.1"/>
</dbReference>
<evidence type="ECO:0000313" key="6">
    <source>
        <dbReference type="EMBL" id="SMH36459.1"/>
    </source>
</evidence>
<evidence type="ECO:0000259" key="4">
    <source>
        <dbReference type="Pfam" id="PF00370"/>
    </source>
</evidence>
<dbReference type="PIRSF" id="PIRSF000538">
    <property type="entry name" value="GlpK"/>
    <property type="match status" value="1"/>
</dbReference>
<gene>
    <name evidence="6" type="ORF">SAMN02982922_1758</name>
</gene>
<evidence type="ECO:0000256" key="2">
    <source>
        <dbReference type="ARBA" id="ARBA00022679"/>
    </source>
</evidence>
<keyword evidence="7" id="KW-1185">Reference proteome</keyword>
<dbReference type="Pfam" id="PF02782">
    <property type="entry name" value="FGGY_C"/>
    <property type="match status" value="1"/>
</dbReference>
<dbReference type="PANTHER" id="PTHR43095">
    <property type="entry name" value="SUGAR KINASE"/>
    <property type="match status" value="1"/>
</dbReference>
<keyword evidence="3 6" id="KW-0418">Kinase</keyword>